<accession>Q2IZV8</accession>
<dbReference type="Pfam" id="PF01757">
    <property type="entry name" value="Acyl_transf_3"/>
    <property type="match status" value="1"/>
</dbReference>
<feature type="transmembrane region" description="Helical" evidence="1">
    <location>
        <begin position="12"/>
        <end position="29"/>
    </location>
</feature>
<evidence type="ECO:0000313" key="4">
    <source>
        <dbReference type="Proteomes" id="UP000008809"/>
    </source>
</evidence>
<keyword evidence="1" id="KW-1133">Transmembrane helix</keyword>
<keyword evidence="4" id="KW-1185">Reference proteome</keyword>
<dbReference type="KEGG" id="rpb:RPB_1542"/>
<feature type="transmembrane region" description="Helical" evidence="1">
    <location>
        <begin position="77"/>
        <end position="98"/>
    </location>
</feature>
<dbReference type="STRING" id="316058.RPB_1542"/>
<keyword evidence="3" id="KW-0808">Transferase</keyword>
<dbReference type="RefSeq" id="WP_011440440.1">
    <property type="nucleotide sequence ID" value="NC_007778.1"/>
</dbReference>
<dbReference type="EMBL" id="CP000250">
    <property type="protein sequence ID" value="ABD06252.1"/>
    <property type="molecule type" value="Genomic_DNA"/>
</dbReference>
<keyword evidence="1" id="KW-0812">Transmembrane</keyword>
<name>Q2IZV8_RHOP2</name>
<keyword evidence="1" id="KW-0472">Membrane</keyword>
<feature type="transmembrane region" description="Helical" evidence="1">
    <location>
        <begin position="267"/>
        <end position="286"/>
    </location>
</feature>
<dbReference type="AlphaFoldDB" id="Q2IZV8"/>
<evidence type="ECO:0000259" key="2">
    <source>
        <dbReference type="Pfam" id="PF01757"/>
    </source>
</evidence>
<feature type="transmembrane region" description="Helical" evidence="1">
    <location>
        <begin position="41"/>
        <end position="65"/>
    </location>
</feature>
<dbReference type="PANTHER" id="PTHR23028">
    <property type="entry name" value="ACETYLTRANSFERASE"/>
    <property type="match status" value="1"/>
</dbReference>
<dbReference type="OrthoDB" id="9767863at2"/>
<dbReference type="eggNOG" id="COG1835">
    <property type="taxonomic scope" value="Bacteria"/>
</dbReference>
<dbReference type="HOGENOM" id="CLU_005679_2_1_5"/>
<feature type="transmembrane region" description="Helical" evidence="1">
    <location>
        <begin position="178"/>
        <end position="197"/>
    </location>
</feature>
<evidence type="ECO:0000256" key="1">
    <source>
        <dbReference type="SAM" id="Phobius"/>
    </source>
</evidence>
<feature type="transmembrane region" description="Helical" evidence="1">
    <location>
        <begin position="229"/>
        <end position="247"/>
    </location>
</feature>
<feature type="transmembrane region" description="Helical" evidence="1">
    <location>
        <begin position="307"/>
        <end position="324"/>
    </location>
</feature>
<dbReference type="InterPro" id="IPR050879">
    <property type="entry name" value="Acyltransferase_3"/>
</dbReference>
<protein>
    <submittedName>
        <fullName evidence="3">Acyltransferase 3</fullName>
    </submittedName>
</protein>
<dbReference type="GO" id="GO:0016747">
    <property type="term" value="F:acyltransferase activity, transferring groups other than amino-acyl groups"/>
    <property type="evidence" value="ECO:0007669"/>
    <property type="project" value="InterPro"/>
</dbReference>
<proteinExistence type="predicted"/>
<keyword evidence="3" id="KW-0012">Acyltransferase</keyword>
<evidence type="ECO:0000313" key="3">
    <source>
        <dbReference type="EMBL" id="ABD06252.1"/>
    </source>
</evidence>
<feature type="transmembrane region" description="Helical" evidence="1">
    <location>
        <begin position="330"/>
        <end position="350"/>
    </location>
</feature>
<reference evidence="3 4" key="1">
    <citation type="submission" date="2006-01" db="EMBL/GenBank/DDBJ databases">
        <title>Complete sequence of Rhodopseudomonas palustris HaA2.</title>
        <authorList>
            <consortium name="US DOE Joint Genome Institute"/>
            <person name="Copeland A."/>
            <person name="Lucas S."/>
            <person name="Lapidus A."/>
            <person name="Barry K."/>
            <person name="Detter J.C."/>
            <person name="Glavina T."/>
            <person name="Hammon N."/>
            <person name="Israni S."/>
            <person name="Pitluck S."/>
            <person name="Chain P."/>
            <person name="Malfatti S."/>
            <person name="Shin M."/>
            <person name="Vergez L."/>
            <person name="Schmutz J."/>
            <person name="Larimer F."/>
            <person name="Land M."/>
            <person name="Hauser L."/>
            <person name="Pelletier D.A."/>
            <person name="Kyrpides N."/>
            <person name="Anderson I."/>
            <person name="Oda Y."/>
            <person name="Harwood C.S."/>
            <person name="Richardson P."/>
        </authorList>
    </citation>
    <scope>NUCLEOTIDE SEQUENCE [LARGE SCALE GENOMIC DNA]</scope>
    <source>
        <strain evidence="3 4">HaA2</strain>
    </source>
</reference>
<dbReference type="Proteomes" id="UP000008809">
    <property type="component" value="Chromosome"/>
</dbReference>
<feature type="domain" description="Acyltransferase 3" evidence="2">
    <location>
        <begin position="8"/>
        <end position="346"/>
    </location>
</feature>
<feature type="transmembrane region" description="Helical" evidence="1">
    <location>
        <begin position="150"/>
        <end position="171"/>
    </location>
</feature>
<feature type="transmembrane region" description="Helical" evidence="1">
    <location>
        <begin position="203"/>
        <end position="222"/>
    </location>
</feature>
<organism evidence="3 4">
    <name type="scientific">Rhodopseudomonas palustris (strain HaA2)</name>
    <dbReference type="NCBI Taxonomy" id="316058"/>
    <lineage>
        <taxon>Bacteria</taxon>
        <taxon>Pseudomonadati</taxon>
        <taxon>Pseudomonadota</taxon>
        <taxon>Alphaproteobacteria</taxon>
        <taxon>Hyphomicrobiales</taxon>
        <taxon>Nitrobacteraceae</taxon>
        <taxon>Rhodopseudomonas</taxon>
    </lineage>
</organism>
<gene>
    <name evidence="3" type="ordered locus">RPB_1542</name>
</gene>
<dbReference type="InterPro" id="IPR002656">
    <property type="entry name" value="Acyl_transf_3_dom"/>
</dbReference>
<sequence length="370" mass="42255">MKDAPYRALGGFRFALAAAVVLSHTWFLSFTDRRFVQDLGIGNVAVMGFFVLSGFIISEAVDFFYRDRPAAFLSNRFLRLAPPYWVAAALSIAVHWALLNAWTLRLPDYSSNPSNMFDMRNLAVQITGIFPIFNVNQFLPREEWYYFVRFAWAIFVEFVFYYCVAICIALWPIARRIVGMRAYLASIAAGAIGLHVFSEYVRHLHTSFAFFPYFVLGTSIYLRKVYRDTLASGVMVVSYILIAIHFLRYTQGQLSLHVDWWSGAVRPVVFIPTLAMLAVPFLLAWISTIRLSANWIKLDQSLGDLTYPLYLNHYAVLVAAYSLFPEPNPIVQILTVAISIVASYVLQVLVEGPMSRLRDRIRGRRLVVPR</sequence>